<organism evidence="7 8">
    <name type="scientific">Anaerotignum faecicola</name>
    <dbReference type="NCBI Taxonomy" id="2358141"/>
    <lineage>
        <taxon>Bacteria</taxon>
        <taxon>Bacillati</taxon>
        <taxon>Bacillota</taxon>
        <taxon>Clostridia</taxon>
        <taxon>Lachnospirales</taxon>
        <taxon>Anaerotignaceae</taxon>
        <taxon>Anaerotignum</taxon>
    </lineage>
</organism>
<evidence type="ECO:0000256" key="6">
    <source>
        <dbReference type="ARBA" id="ARBA00044538"/>
    </source>
</evidence>
<evidence type="ECO:0000313" key="7">
    <source>
        <dbReference type="EMBL" id="GCB30714.1"/>
    </source>
</evidence>
<comment type="similarity">
    <text evidence="5">Belongs to the Prp family.</text>
</comment>
<keyword evidence="3" id="KW-0378">Hydrolase</keyword>
<dbReference type="GO" id="GO:0006508">
    <property type="term" value="P:proteolysis"/>
    <property type="evidence" value="ECO:0007669"/>
    <property type="project" value="UniProtKB-KW"/>
</dbReference>
<dbReference type="GO" id="GO:0008234">
    <property type="term" value="F:cysteine-type peptidase activity"/>
    <property type="evidence" value="ECO:0007669"/>
    <property type="project" value="UniProtKB-KW"/>
</dbReference>
<dbReference type="AlphaFoldDB" id="A0A401LGT4"/>
<sequence>MIKARIYRKNQKICGFEISGHAGYAQAGEDIVCSAVTVLCFNTVNAVEKFTDIPFKADVDEKRGGYLKVLFPLEGMEDHDTQLLLKTLVMGLSDIALEYKNYLTLIHEEV</sequence>
<keyword evidence="8" id="KW-1185">Reference proteome</keyword>
<reference evidence="7 8" key="1">
    <citation type="submission" date="2018-10" db="EMBL/GenBank/DDBJ databases">
        <title>Draft Genome Sequence of Anaerotignum sp. KCTC 15736.</title>
        <authorList>
            <person name="Choi S.H."/>
            <person name="Kim J.S."/>
            <person name="Kang S.W."/>
            <person name="Lee J.S."/>
            <person name="Park S.H."/>
        </authorList>
    </citation>
    <scope>NUCLEOTIDE SEQUENCE [LARGE SCALE GENOMIC DNA]</scope>
    <source>
        <strain evidence="7 8">KCTC 15736</strain>
    </source>
</reference>
<comment type="caution">
    <text evidence="7">The sequence shown here is derived from an EMBL/GenBank/DDBJ whole genome shotgun (WGS) entry which is preliminary data.</text>
</comment>
<keyword evidence="1" id="KW-0690">Ribosome biogenesis</keyword>
<dbReference type="Proteomes" id="UP000287361">
    <property type="component" value="Unassembled WGS sequence"/>
</dbReference>
<evidence type="ECO:0000256" key="1">
    <source>
        <dbReference type="ARBA" id="ARBA00022517"/>
    </source>
</evidence>
<dbReference type="PANTHER" id="PTHR39178">
    <property type="entry name" value="HYPOTHETICAL RIBOSOME-ASSOCIATED PROTEIN"/>
    <property type="match status" value="1"/>
</dbReference>
<dbReference type="Gene3D" id="3.30.70.1490">
    <property type="entry name" value="Cysteine protease Prp"/>
    <property type="match status" value="1"/>
</dbReference>
<evidence type="ECO:0000256" key="5">
    <source>
        <dbReference type="ARBA" id="ARBA00044503"/>
    </source>
</evidence>
<dbReference type="InterPro" id="IPR036764">
    <property type="entry name" value="Peptidase_Prp_sf"/>
</dbReference>
<evidence type="ECO:0000256" key="3">
    <source>
        <dbReference type="ARBA" id="ARBA00022801"/>
    </source>
</evidence>
<accession>A0A401LGT4</accession>
<gene>
    <name evidence="7" type="ORF">KGMB03357_23750</name>
</gene>
<protein>
    <recommendedName>
        <fullName evidence="6">Ribosomal processing cysteine protease Prp</fullName>
    </recommendedName>
</protein>
<dbReference type="EMBL" id="BHVZ01000014">
    <property type="protein sequence ID" value="GCB30714.1"/>
    <property type="molecule type" value="Genomic_DNA"/>
</dbReference>
<dbReference type="GO" id="GO:0042254">
    <property type="term" value="P:ribosome biogenesis"/>
    <property type="evidence" value="ECO:0007669"/>
    <property type="project" value="UniProtKB-KW"/>
</dbReference>
<dbReference type="PANTHER" id="PTHR39178:SF1">
    <property type="entry name" value="RIBOSOMAL-PROCESSING CYSTEINE PROTEASE PRP"/>
    <property type="match status" value="1"/>
</dbReference>
<keyword evidence="4" id="KW-0788">Thiol protease</keyword>
<dbReference type="RefSeq" id="WP_016407384.1">
    <property type="nucleotide sequence ID" value="NZ_DAVZTY010000031.1"/>
</dbReference>
<dbReference type="CDD" id="cd16332">
    <property type="entry name" value="Prp-like"/>
    <property type="match status" value="1"/>
</dbReference>
<keyword evidence="2" id="KW-0645">Protease</keyword>
<dbReference type="SUPFAM" id="SSF118010">
    <property type="entry name" value="TM1457-like"/>
    <property type="match status" value="1"/>
</dbReference>
<dbReference type="Pfam" id="PF04327">
    <property type="entry name" value="Peptidase_Prp"/>
    <property type="match status" value="1"/>
</dbReference>
<dbReference type="InterPro" id="IPR007422">
    <property type="entry name" value="Peptidase_Prp"/>
</dbReference>
<evidence type="ECO:0000256" key="4">
    <source>
        <dbReference type="ARBA" id="ARBA00022807"/>
    </source>
</evidence>
<name>A0A401LGT4_9FIRM</name>
<dbReference type="GeneID" id="86195380"/>
<evidence type="ECO:0000313" key="8">
    <source>
        <dbReference type="Proteomes" id="UP000287361"/>
    </source>
</evidence>
<proteinExistence type="inferred from homology"/>
<evidence type="ECO:0000256" key="2">
    <source>
        <dbReference type="ARBA" id="ARBA00022670"/>
    </source>
</evidence>
<dbReference type="OrthoDB" id="48998at2"/>